<keyword evidence="4 6" id="KW-1133">Transmembrane helix</keyword>
<comment type="caution">
    <text evidence="7">The sequence shown here is derived from an EMBL/GenBank/DDBJ whole genome shotgun (WGS) entry which is preliminary data.</text>
</comment>
<comment type="subcellular location">
    <subcellularLocation>
        <location evidence="1">Cell membrane</location>
        <topology evidence="1">Multi-pass membrane protein</topology>
    </subcellularLocation>
</comment>
<evidence type="ECO:0000256" key="5">
    <source>
        <dbReference type="ARBA" id="ARBA00023136"/>
    </source>
</evidence>
<keyword evidence="5 6" id="KW-0472">Membrane</keyword>
<dbReference type="RefSeq" id="WP_109060101.1">
    <property type="nucleotide sequence ID" value="NZ_QETA01000001.1"/>
</dbReference>
<evidence type="ECO:0000256" key="1">
    <source>
        <dbReference type="ARBA" id="ARBA00004651"/>
    </source>
</evidence>
<dbReference type="AlphaFoldDB" id="A0A2V1K0H4"/>
<name>A0A2V1K0H4_9BURK</name>
<dbReference type="PANTHER" id="PTHR33931:SF2">
    <property type="entry name" value="HOLIN-LIKE PROTEIN CIDA"/>
    <property type="match status" value="1"/>
</dbReference>
<sequence>MLYAIAALLLFQLIGELTVHFLALPIPGALVGMLLMFAVLMLRRKVPGPLHDVSMTLLRNMMLLFIPVIAGVIVHSERVAAEWLPFILACVAGTAATLAVTALTLRWMMRRMAPAATGHAGTSADTGDTP</sequence>
<proteinExistence type="predicted"/>
<evidence type="ECO:0000256" key="2">
    <source>
        <dbReference type="ARBA" id="ARBA00022475"/>
    </source>
</evidence>
<dbReference type="InterPro" id="IPR005538">
    <property type="entry name" value="LrgA/CidA"/>
</dbReference>
<feature type="transmembrane region" description="Helical" evidence="6">
    <location>
        <begin position="86"/>
        <end position="105"/>
    </location>
</feature>
<dbReference type="Pfam" id="PF03788">
    <property type="entry name" value="LrgA"/>
    <property type="match status" value="1"/>
</dbReference>
<evidence type="ECO:0000256" key="6">
    <source>
        <dbReference type="SAM" id="Phobius"/>
    </source>
</evidence>
<keyword evidence="8" id="KW-1185">Reference proteome</keyword>
<accession>A0A2V1K0H4</accession>
<evidence type="ECO:0000313" key="7">
    <source>
        <dbReference type="EMBL" id="PWF24696.1"/>
    </source>
</evidence>
<dbReference type="GO" id="GO:0005886">
    <property type="term" value="C:plasma membrane"/>
    <property type="evidence" value="ECO:0007669"/>
    <property type="project" value="UniProtKB-SubCell"/>
</dbReference>
<protein>
    <submittedName>
        <fullName evidence="7">CidA/LrgA family protein</fullName>
    </submittedName>
</protein>
<feature type="transmembrane region" description="Helical" evidence="6">
    <location>
        <begin position="25"/>
        <end position="42"/>
    </location>
</feature>
<dbReference type="Proteomes" id="UP000245212">
    <property type="component" value="Unassembled WGS sequence"/>
</dbReference>
<reference evidence="8" key="1">
    <citation type="submission" date="2018-05" db="EMBL/GenBank/DDBJ databases">
        <authorList>
            <person name="Li Y."/>
        </authorList>
    </citation>
    <scope>NUCLEOTIDE SEQUENCE [LARGE SCALE GENOMIC DNA]</scope>
    <source>
        <strain evidence="8">3d-2-2</strain>
    </source>
</reference>
<feature type="transmembrane region" description="Helical" evidence="6">
    <location>
        <begin position="54"/>
        <end position="74"/>
    </location>
</feature>
<evidence type="ECO:0000256" key="4">
    <source>
        <dbReference type="ARBA" id="ARBA00022989"/>
    </source>
</evidence>
<gene>
    <name evidence="7" type="ORF">DD235_00400</name>
</gene>
<evidence type="ECO:0000256" key="3">
    <source>
        <dbReference type="ARBA" id="ARBA00022692"/>
    </source>
</evidence>
<dbReference type="PANTHER" id="PTHR33931">
    <property type="entry name" value="HOLIN-LIKE PROTEIN CIDA-RELATED"/>
    <property type="match status" value="1"/>
</dbReference>
<evidence type="ECO:0000313" key="8">
    <source>
        <dbReference type="Proteomes" id="UP000245212"/>
    </source>
</evidence>
<organism evidence="7 8">
    <name type="scientific">Corticimicrobacter populi</name>
    <dbReference type="NCBI Taxonomy" id="2175229"/>
    <lineage>
        <taxon>Bacteria</taxon>
        <taxon>Pseudomonadati</taxon>
        <taxon>Pseudomonadota</taxon>
        <taxon>Betaproteobacteria</taxon>
        <taxon>Burkholderiales</taxon>
        <taxon>Alcaligenaceae</taxon>
        <taxon>Corticimicrobacter</taxon>
    </lineage>
</organism>
<dbReference type="EMBL" id="QETA01000001">
    <property type="protein sequence ID" value="PWF24696.1"/>
    <property type="molecule type" value="Genomic_DNA"/>
</dbReference>
<keyword evidence="2" id="KW-1003">Cell membrane</keyword>
<keyword evidence="3 6" id="KW-0812">Transmembrane</keyword>